<evidence type="ECO:0000259" key="7">
    <source>
        <dbReference type="PROSITE" id="PS50275"/>
    </source>
</evidence>
<feature type="compositionally biased region" description="Pro residues" evidence="6">
    <location>
        <begin position="1054"/>
        <end position="1064"/>
    </location>
</feature>
<protein>
    <recommendedName>
        <fullName evidence="4">phosphoinositide 5-phosphatase</fullName>
        <ecNumber evidence="4">3.1.3.36</ecNumber>
    </recommendedName>
</protein>
<dbReference type="InterPro" id="IPR015047">
    <property type="entry name" value="SYNJ1/2_RRM"/>
</dbReference>
<evidence type="ECO:0000256" key="2">
    <source>
        <dbReference type="ARBA" id="ARBA00008943"/>
    </source>
</evidence>
<dbReference type="SUPFAM" id="SSF54928">
    <property type="entry name" value="RNA-binding domain, RBD"/>
    <property type="match status" value="1"/>
</dbReference>
<sequence>MAMYKGFRVYEKSKPPNPHSVLLEHKGKENTLLFESQAVAVLSVQETEAVKKQYTKILDAYGCLGVLQLNASDTTVLYLVMVTGSFSVGKIGDSEIFRITQTQFVPLHFSQNEDRIAEVRKLLNSGTFYFSWYSGAPGGTPLDLTLCAQRRNITSMTDHRFFWNRMLHVHLVRFGVDCSSWLVKAMCGSVEMRTVYVSHRKALAAVISRLSCERAGTRFNVRGTNDEGHVANFVETEQVIFLENEVTSYLQTRGSVPLFWEQPGVQVGSHKVRISRGYEASKSAFNRHMALIKEWYGKQIILNLLGTSLIGSKEGEANLSQEFQKHHKESMHSDVPHIVFDYHQECRGGNQANLQKLKNKLEQQLQDFSFYHANGTSVYSLQKGTIRTNCLDCLDRTNCVQTFLGLELLTQQLICMQLIDKKQTISRFEEVFKQMWINNGNEISKIYAGTGAIQGGSKLMDGARSAARTIQNNLLDNSKQEAIDILLVGSTLSSELADRARNLLPYNTLHAPNHVLREMCKRFSEYTEPISVRIAAGTYNVNGGKHFRSVVFKDIQLSDWLLDPHIKCQGNLVDTGYTDARKSIPVDLYAIGFEEIVDLNAANIVNSSTENAKAWAVELQKVLSRDRPYVLLTYQQLVGVCLYVFVRPEHVPYIRDVAVDSVKTGLGGHTGNKGAAAIRLVFHATSMAFVCAHFAAGQSQVSERNADYNEITRKIAFPMSRSLNSHEYLFWCGDFNYRVDMDKDEIKELVKQGDFQSILANDQLKKQQEEGNVFKNFIEGPINFAPTYKYDLFSDDYDTSEKCRAPAWTDRVLFKRRNLTPDINGVSHDNPGKLVYYGRAELKQSDHRPVIAIVDLEVRSINEQMRQKVFYEIIAEMGPPDSTLIVHCEDAPEGDDFVFDDNMVMTLLEEFSQFGETILVRFVGDTLWITFRDGQVVLEAMKKTSGKIQINGLDLSLALKTTNWVDQAKEEIRICSSNTIPLYTSSNQSDYNCLGIPEVNKMPRTVPPSRPPPPAGKSTPSSPRTVLPRARVISMPISSMSAPQMSSPTHVTSAPPPQTSPPVQSPLTAGSSPVQSPRTSGSPPSMPPPDLPQEEGVYEEINDDVTSCPEPVGPPPPPPRSESNLPPTPSRGPPPVPARSAPPPPLPARPRQ</sequence>
<reference evidence="8" key="1">
    <citation type="submission" date="2022-01" db="EMBL/GenBank/DDBJ databases">
        <authorList>
            <person name="King R."/>
        </authorList>
    </citation>
    <scope>NUCLEOTIDE SEQUENCE</scope>
</reference>
<dbReference type="InterPro" id="IPR002013">
    <property type="entry name" value="SAC_dom"/>
</dbReference>
<dbReference type="SUPFAM" id="SSF56219">
    <property type="entry name" value="DNase I-like"/>
    <property type="match status" value="1"/>
</dbReference>
<evidence type="ECO:0000313" key="9">
    <source>
        <dbReference type="Proteomes" id="UP001153636"/>
    </source>
</evidence>
<evidence type="ECO:0000313" key="8">
    <source>
        <dbReference type="EMBL" id="CAH1103363.1"/>
    </source>
</evidence>
<feature type="compositionally biased region" description="Acidic residues" evidence="6">
    <location>
        <begin position="1092"/>
        <end position="1103"/>
    </location>
</feature>
<dbReference type="InterPro" id="IPR000300">
    <property type="entry name" value="IPPc"/>
</dbReference>
<dbReference type="GO" id="GO:0004439">
    <property type="term" value="F:phosphatidylinositol-4,5-bisphosphate 5-phosphatase activity"/>
    <property type="evidence" value="ECO:0007669"/>
    <property type="project" value="UniProtKB-EC"/>
</dbReference>
<feature type="compositionally biased region" description="Pro residues" evidence="6">
    <location>
        <begin position="1111"/>
        <end position="1152"/>
    </location>
</feature>
<dbReference type="Gene3D" id="3.30.70.330">
    <property type="match status" value="1"/>
</dbReference>
<dbReference type="InterPro" id="IPR046985">
    <property type="entry name" value="IP5"/>
</dbReference>
<comment type="catalytic activity">
    <reaction evidence="1">
        <text>a 1,2-diacyl-sn-glycero-3-phospho-(1D-myo-inositol-4,5-bisphosphate) + H2O = a 1,2-diacyl-sn-glycero-3-phospho-(1D-myo-inositol 4-phosphate) + phosphate</text>
        <dbReference type="Rhea" id="RHEA:22764"/>
        <dbReference type="ChEBI" id="CHEBI:15377"/>
        <dbReference type="ChEBI" id="CHEBI:43474"/>
        <dbReference type="ChEBI" id="CHEBI:58178"/>
        <dbReference type="ChEBI" id="CHEBI:58456"/>
        <dbReference type="EC" id="3.1.3.36"/>
    </reaction>
</comment>
<evidence type="ECO:0000256" key="5">
    <source>
        <dbReference type="ARBA" id="ARBA00022801"/>
    </source>
</evidence>
<dbReference type="PROSITE" id="PS50275">
    <property type="entry name" value="SAC"/>
    <property type="match status" value="1"/>
</dbReference>
<comment type="similarity">
    <text evidence="2">Belongs to the synaptojanin family.</text>
</comment>
<keyword evidence="5" id="KW-0378">Hydrolase</keyword>
<feature type="compositionally biased region" description="Polar residues" evidence="6">
    <location>
        <begin position="1040"/>
        <end position="1050"/>
    </location>
</feature>
<dbReference type="Gene3D" id="3.60.10.10">
    <property type="entry name" value="Endonuclease/exonuclease/phosphatase"/>
    <property type="match status" value="1"/>
</dbReference>
<accession>A0A9P0CNJ8</accession>
<comment type="similarity">
    <text evidence="3">In the central section; belongs to the inositol 1,4,5-trisphosphate 5-phosphatase family.</text>
</comment>
<dbReference type="SMART" id="SM01165">
    <property type="entry name" value="DUF1866"/>
    <property type="match status" value="1"/>
</dbReference>
<proteinExistence type="inferred from homology"/>
<name>A0A9P0CNJ8_9CUCU</name>
<dbReference type="GO" id="GO:0003676">
    <property type="term" value="F:nucleic acid binding"/>
    <property type="evidence" value="ECO:0007669"/>
    <property type="project" value="InterPro"/>
</dbReference>
<dbReference type="Pfam" id="PF08952">
    <property type="entry name" value="DUF1866"/>
    <property type="match status" value="1"/>
</dbReference>
<evidence type="ECO:0000256" key="6">
    <source>
        <dbReference type="SAM" id="MobiDB-lite"/>
    </source>
</evidence>
<dbReference type="GO" id="GO:0098793">
    <property type="term" value="C:presynapse"/>
    <property type="evidence" value="ECO:0007669"/>
    <property type="project" value="GOC"/>
</dbReference>
<evidence type="ECO:0000256" key="3">
    <source>
        <dbReference type="ARBA" id="ARBA00009678"/>
    </source>
</evidence>
<dbReference type="InterPro" id="IPR036691">
    <property type="entry name" value="Endo/exonu/phosph_ase_sf"/>
</dbReference>
<evidence type="ECO:0000256" key="1">
    <source>
        <dbReference type="ARBA" id="ARBA00001786"/>
    </source>
</evidence>
<dbReference type="GO" id="GO:0048488">
    <property type="term" value="P:synaptic vesicle endocytosis"/>
    <property type="evidence" value="ECO:0007669"/>
    <property type="project" value="TreeGrafter"/>
</dbReference>
<dbReference type="FunFam" id="3.60.10.10:FF:000003">
    <property type="entry name" value="Synaptojanin-1 isoform 1"/>
    <property type="match status" value="1"/>
</dbReference>
<keyword evidence="9" id="KW-1185">Reference proteome</keyword>
<feature type="region of interest" description="Disordered" evidence="6">
    <location>
        <begin position="994"/>
        <end position="1027"/>
    </location>
</feature>
<dbReference type="EMBL" id="OV651826">
    <property type="protein sequence ID" value="CAH1103363.1"/>
    <property type="molecule type" value="Genomic_DNA"/>
</dbReference>
<dbReference type="PANTHER" id="PTHR11200:SF257">
    <property type="entry name" value="PHOSPHOINOSITIDE 5-PHOSPHATASE"/>
    <property type="match status" value="1"/>
</dbReference>
<gene>
    <name evidence="8" type="ORF">PSYICH_LOCUS4534</name>
</gene>
<dbReference type="InterPro" id="IPR035979">
    <property type="entry name" value="RBD_domain_sf"/>
</dbReference>
<dbReference type="AlphaFoldDB" id="A0A9P0CNJ8"/>
<evidence type="ECO:0000256" key="4">
    <source>
        <dbReference type="ARBA" id="ARBA00013044"/>
    </source>
</evidence>
<dbReference type="Pfam" id="PF22669">
    <property type="entry name" value="Exo_endo_phos2"/>
    <property type="match status" value="1"/>
</dbReference>
<dbReference type="GO" id="GO:0046856">
    <property type="term" value="P:phosphatidylinositol dephosphorylation"/>
    <property type="evidence" value="ECO:0007669"/>
    <property type="project" value="InterPro"/>
</dbReference>
<feature type="region of interest" description="Disordered" evidence="6">
    <location>
        <begin position="1040"/>
        <end position="1152"/>
    </location>
</feature>
<dbReference type="EC" id="3.1.3.36" evidence="4"/>
<dbReference type="InterPro" id="IPR012677">
    <property type="entry name" value="Nucleotide-bd_a/b_plait_sf"/>
</dbReference>
<dbReference type="Pfam" id="PF02383">
    <property type="entry name" value="Syja_N"/>
    <property type="match status" value="1"/>
</dbReference>
<dbReference type="Proteomes" id="UP001153636">
    <property type="component" value="Chromosome 14"/>
</dbReference>
<feature type="domain" description="SAC" evidence="7">
    <location>
        <begin position="119"/>
        <end position="449"/>
    </location>
</feature>
<dbReference type="OrthoDB" id="1925875at2759"/>
<dbReference type="PANTHER" id="PTHR11200">
    <property type="entry name" value="INOSITOL 5-PHOSPHATASE"/>
    <property type="match status" value="1"/>
</dbReference>
<feature type="compositionally biased region" description="Pro residues" evidence="6">
    <location>
        <begin position="1005"/>
        <end position="1015"/>
    </location>
</feature>
<organism evidence="8 9">
    <name type="scientific">Psylliodes chrysocephalus</name>
    <dbReference type="NCBI Taxonomy" id="3402493"/>
    <lineage>
        <taxon>Eukaryota</taxon>
        <taxon>Metazoa</taxon>
        <taxon>Ecdysozoa</taxon>
        <taxon>Arthropoda</taxon>
        <taxon>Hexapoda</taxon>
        <taxon>Insecta</taxon>
        <taxon>Pterygota</taxon>
        <taxon>Neoptera</taxon>
        <taxon>Endopterygota</taxon>
        <taxon>Coleoptera</taxon>
        <taxon>Polyphaga</taxon>
        <taxon>Cucujiformia</taxon>
        <taxon>Chrysomeloidea</taxon>
        <taxon>Chrysomelidae</taxon>
        <taxon>Galerucinae</taxon>
        <taxon>Alticini</taxon>
        <taxon>Psylliodes</taxon>
    </lineage>
</organism>
<dbReference type="SMART" id="SM00128">
    <property type="entry name" value="IPPc"/>
    <property type="match status" value="1"/>
</dbReference>